<dbReference type="EMBL" id="OW240913">
    <property type="protein sequence ID" value="CAH2245638.1"/>
    <property type="molecule type" value="Genomic_DNA"/>
</dbReference>
<proteinExistence type="predicted"/>
<dbReference type="Proteomes" id="UP001295444">
    <property type="component" value="Chromosome 02"/>
</dbReference>
<evidence type="ECO:0000256" key="1">
    <source>
        <dbReference type="SAM" id="MobiDB-lite"/>
    </source>
</evidence>
<name>A0AAD1R9T6_PELCU</name>
<dbReference type="PANTHER" id="PTHR21301:SF12">
    <property type="match status" value="1"/>
</dbReference>
<feature type="region of interest" description="Disordered" evidence="1">
    <location>
        <begin position="21"/>
        <end position="43"/>
    </location>
</feature>
<keyword evidence="3" id="KW-1185">Reference proteome</keyword>
<organism evidence="2 3">
    <name type="scientific">Pelobates cultripes</name>
    <name type="common">Western spadefoot toad</name>
    <dbReference type="NCBI Taxonomy" id="61616"/>
    <lineage>
        <taxon>Eukaryota</taxon>
        <taxon>Metazoa</taxon>
        <taxon>Chordata</taxon>
        <taxon>Craniata</taxon>
        <taxon>Vertebrata</taxon>
        <taxon>Euteleostomi</taxon>
        <taxon>Amphibia</taxon>
        <taxon>Batrachia</taxon>
        <taxon>Anura</taxon>
        <taxon>Pelobatoidea</taxon>
        <taxon>Pelobatidae</taxon>
        <taxon>Pelobates</taxon>
    </lineage>
</organism>
<reference evidence="2" key="1">
    <citation type="submission" date="2022-03" db="EMBL/GenBank/DDBJ databases">
        <authorList>
            <person name="Alioto T."/>
            <person name="Alioto T."/>
            <person name="Gomez Garrido J."/>
        </authorList>
    </citation>
    <scope>NUCLEOTIDE SEQUENCE</scope>
</reference>
<protein>
    <submittedName>
        <fullName evidence="2">Uncharacterized protein</fullName>
    </submittedName>
</protein>
<gene>
    <name evidence="2" type="ORF">PECUL_23A040899</name>
</gene>
<accession>A0AAD1R9T6</accession>
<dbReference type="PANTHER" id="PTHR21301">
    <property type="entry name" value="REVERSE TRANSCRIPTASE"/>
    <property type="match status" value="1"/>
</dbReference>
<evidence type="ECO:0000313" key="2">
    <source>
        <dbReference type="EMBL" id="CAH2245638.1"/>
    </source>
</evidence>
<dbReference type="AlphaFoldDB" id="A0AAD1R9T6"/>
<feature type="compositionally biased region" description="Basic residues" evidence="1">
    <location>
        <begin position="33"/>
        <end position="42"/>
    </location>
</feature>
<evidence type="ECO:0000313" key="3">
    <source>
        <dbReference type="Proteomes" id="UP001295444"/>
    </source>
</evidence>
<sequence>MLEDFRSHGYKDTSLQEALAKAKNRERTSLLRTKGKNKRNKSNRIPCVTTYSTKSGLVKHVINKNWHVLQSDPEIADLFKGRPLMAYKRLRNIKSLVSPSRARISSKPSTTWLAPIKDSLKHVELLWIYRLDTLFPHIIPTWVE</sequence>